<keyword evidence="3" id="KW-0812">Transmembrane</keyword>
<evidence type="ECO:0000259" key="5">
    <source>
        <dbReference type="PROSITE" id="PS51485"/>
    </source>
</evidence>
<dbReference type="InterPro" id="IPR039391">
    <property type="entry name" value="Phytocyanin-like"/>
</dbReference>
<keyword evidence="3" id="KW-0472">Membrane</keyword>
<feature type="transmembrane region" description="Helical" evidence="3">
    <location>
        <begin position="164"/>
        <end position="181"/>
    </location>
</feature>
<dbReference type="Gene3D" id="2.60.40.420">
    <property type="entry name" value="Cupredoxins - blue copper proteins"/>
    <property type="match status" value="1"/>
</dbReference>
<proteinExistence type="predicted"/>
<gene>
    <name evidence="6" type="ORF">BVRB_8g201310</name>
</gene>
<dbReference type="KEGG" id="bvg:104882996"/>
<accession>A0A0J8B6I5</accession>
<dbReference type="CDD" id="cd04216">
    <property type="entry name" value="Phytocyanin"/>
    <property type="match status" value="1"/>
</dbReference>
<dbReference type="eggNOG" id="ENOG502S1H3">
    <property type="taxonomic scope" value="Eukaryota"/>
</dbReference>
<keyword evidence="1" id="KW-1015">Disulfide bond</keyword>
<dbReference type="PROSITE" id="PS51485">
    <property type="entry name" value="PHYTOCYANIN"/>
    <property type="match status" value="1"/>
</dbReference>
<feature type="chain" id="PRO_5005294158" description="Phytocyanin domain-containing protein" evidence="4">
    <location>
        <begin position="23"/>
        <end position="182"/>
    </location>
</feature>
<keyword evidence="2" id="KW-0325">Glycoprotein</keyword>
<dbReference type="PANTHER" id="PTHR33021:SF31">
    <property type="entry name" value="OS02G0720100 PROTEIN"/>
    <property type="match status" value="1"/>
</dbReference>
<dbReference type="OMA" id="WFAYSAS"/>
<dbReference type="Pfam" id="PF02298">
    <property type="entry name" value="Cu_bind_like"/>
    <property type="match status" value="1"/>
</dbReference>
<evidence type="ECO:0000313" key="6">
    <source>
        <dbReference type="EMBL" id="KMS96601.1"/>
    </source>
</evidence>
<evidence type="ECO:0000256" key="3">
    <source>
        <dbReference type="SAM" id="Phobius"/>
    </source>
</evidence>
<reference evidence="6 7" key="1">
    <citation type="journal article" date="2014" name="Nature">
        <title>The genome of the recently domesticated crop plant sugar beet (Beta vulgaris).</title>
        <authorList>
            <person name="Dohm J.C."/>
            <person name="Minoche A.E."/>
            <person name="Holtgrawe D."/>
            <person name="Capella-Gutierrez S."/>
            <person name="Zakrzewski F."/>
            <person name="Tafer H."/>
            <person name="Rupp O."/>
            <person name="Sorensen T.R."/>
            <person name="Stracke R."/>
            <person name="Reinhardt R."/>
            <person name="Goesmann A."/>
            <person name="Kraft T."/>
            <person name="Schulz B."/>
            <person name="Stadler P.F."/>
            <person name="Schmidt T."/>
            <person name="Gabaldon T."/>
            <person name="Lehrach H."/>
            <person name="Weisshaar B."/>
            <person name="Himmelbauer H."/>
        </authorList>
    </citation>
    <scope>NUCLEOTIDE SEQUENCE [LARGE SCALE GENOMIC DNA]</scope>
    <source>
        <tissue evidence="6">Taproot</tissue>
    </source>
</reference>
<sequence length="182" mass="20154">MGCVRKNFLMLMLVMVLLFVYGEHWAEAQVNHVVGEDRGWELASDIGSWVEGRTFIVGDFLWFAYSSGLDKDNIVELKSKDEFESCDVSNPIKMYTNGVDQIALEQEGIRYFTSASSESCKKGLKLPVEIKSKSTAVVRPSSSSLSWTSALAQEPTAPSSSTKIYGSTFMIFVAIIINLMGI</sequence>
<protein>
    <recommendedName>
        <fullName evidence="5">Phytocyanin domain-containing protein</fullName>
    </recommendedName>
</protein>
<dbReference type="Proteomes" id="UP000035740">
    <property type="component" value="Unassembled WGS sequence"/>
</dbReference>
<dbReference type="GO" id="GO:0009055">
    <property type="term" value="F:electron transfer activity"/>
    <property type="evidence" value="ECO:0007669"/>
    <property type="project" value="InterPro"/>
</dbReference>
<evidence type="ECO:0000256" key="4">
    <source>
        <dbReference type="SAM" id="SignalP"/>
    </source>
</evidence>
<keyword evidence="7" id="KW-1185">Reference proteome</keyword>
<keyword evidence="4" id="KW-0732">Signal</keyword>
<feature type="domain" description="Phytocyanin" evidence="5">
    <location>
        <begin position="30"/>
        <end position="132"/>
    </location>
</feature>
<dbReference type="Gramene" id="KMS96601">
    <property type="protein sequence ID" value="KMS96601"/>
    <property type="gene ID" value="BVRB_8g201310"/>
</dbReference>
<dbReference type="InterPro" id="IPR003245">
    <property type="entry name" value="Phytocyanin_dom"/>
</dbReference>
<dbReference type="AlphaFoldDB" id="A0A0J8B6I5"/>
<dbReference type="OrthoDB" id="1896188at2759"/>
<feature type="signal peptide" evidence="4">
    <location>
        <begin position="1"/>
        <end position="22"/>
    </location>
</feature>
<evidence type="ECO:0000256" key="2">
    <source>
        <dbReference type="ARBA" id="ARBA00023180"/>
    </source>
</evidence>
<name>A0A0J8B6I5_BETVV</name>
<evidence type="ECO:0000256" key="1">
    <source>
        <dbReference type="ARBA" id="ARBA00023157"/>
    </source>
</evidence>
<evidence type="ECO:0000313" key="7">
    <source>
        <dbReference type="Proteomes" id="UP000035740"/>
    </source>
</evidence>
<dbReference type="PANTHER" id="PTHR33021">
    <property type="entry name" value="BLUE COPPER PROTEIN"/>
    <property type="match status" value="1"/>
</dbReference>
<organism evidence="6 7">
    <name type="scientific">Beta vulgaris subsp. vulgaris</name>
    <name type="common">Beet</name>
    <dbReference type="NCBI Taxonomy" id="3555"/>
    <lineage>
        <taxon>Eukaryota</taxon>
        <taxon>Viridiplantae</taxon>
        <taxon>Streptophyta</taxon>
        <taxon>Embryophyta</taxon>
        <taxon>Tracheophyta</taxon>
        <taxon>Spermatophyta</taxon>
        <taxon>Magnoliopsida</taxon>
        <taxon>eudicotyledons</taxon>
        <taxon>Gunneridae</taxon>
        <taxon>Pentapetalae</taxon>
        <taxon>Caryophyllales</taxon>
        <taxon>Chenopodiaceae</taxon>
        <taxon>Betoideae</taxon>
        <taxon>Beta</taxon>
    </lineage>
</organism>
<dbReference type="InterPro" id="IPR008972">
    <property type="entry name" value="Cupredoxin"/>
</dbReference>
<keyword evidence="3" id="KW-1133">Transmembrane helix</keyword>
<dbReference type="EMBL" id="KQ090367">
    <property type="protein sequence ID" value="KMS96601.1"/>
    <property type="molecule type" value="Genomic_DNA"/>
</dbReference>
<dbReference type="SUPFAM" id="SSF49503">
    <property type="entry name" value="Cupredoxins"/>
    <property type="match status" value="1"/>
</dbReference>
<dbReference type="FunFam" id="2.60.40.420:FF:000034">
    <property type="entry name" value="Cupredoxin superfamily protein"/>
    <property type="match status" value="1"/>
</dbReference>
<dbReference type="GO" id="GO:0005886">
    <property type="term" value="C:plasma membrane"/>
    <property type="evidence" value="ECO:0007669"/>
    <property type="project" value="TreeGrafter"/>
</dbReference>